<protein>
    <submittedName>
        <fullName evidence="1">Uncharacterized protein</fullName>
    </submittedName>
</protein>
<organism evidence="1 2">
    <name type="scientific">Enterobacteria phage GEC-3S</name>
    <dbReference type="NCBI Taxonomy" id="1222338"/>
    <lineage>
        <taxon>Viruses</taxon>
        <taxon>Duplodnaviria</taxon>
        <taxon>Heunggongvirae</taxon>
        <taxon>Uroviricota</taxon>
        <taxon>Caudoviricetes</taxon>
        <taxon>Pantevenvirales</taxon>
        <taxon>Straboviridae</taxon>
        <taxon>Krischvirus</taxon>
        <taxon>Krischvirus gec3s</taxon>
    </lineage>
</organism>
<evidence type="ECO:0000313" key="2">
    <source>
        <dbReference type="Proteomes" id="UP000203896"/>
    </source>
</evidence>
<dbReference type="KEGG" id="vg:23301119"/>
<dbReference type="EMBL" id="HE978309">
    <property type="protein sequence ID" value="CEO90679.1"/>
    <property type="molecule type" value="Genomic_DNA"/>
</dbReference>
<accession>A0A0B7MJ50</accession>
<sequence length="84" mass="9529">MITGYIPYSTTKHIVGFEDIEKSCFPLKVEVDFITANGWAYVTVEEMKRVGWENCIHLPHLILDVRAGEIDIAGKIYGDNVNEN</sequence>
<evidence type="ECO:0000313" key="1">
    <source>
        <dbReference type="EMBL" id="CEO90679.1"/>
    </source>
</evidence>
<name>A0A0B7MJ50_9CAUD</name>
<keyword evidence="2" id="KW-1185">Reference proteome</keyword>
<dbReference type="Proteomes" id="UP000203896">
    <property type="component" value="Segment"/>
</dbReference>
<reference evidence="1 2" key="1">
    <citation type="submission" date="2012-08" db="EMBL/GenBank/DDBJ databases">
        <title>Selection and characterization of a candidate therapeutic bacteriophage that lyses the German Escherichia coli O104:H4 outbreak strain.</title>
        <authorList>
            <person name="Merabishvilli M."/>
            <person name="De Vos D."/>
            <person name="Verbeken G."/>
            <person name="Kropinski A."/>
            <person name="Vandenheuvel D."/>
            <person name="Lavigne R."/>
            <person name="Wattiau P."/>
            <person name="Mast J."/>
            <person name="Ragimbeau C."/>
            <person name="Mossong J."/>
            <person name="Scheres J."/>
            <person name="Chanishvili N."/>
            <person name="Vaneechoutte M."/>
            <person name="Pirnay J.P."/>
        </authorList>
    </citation>
    <scope>NUCLEOTIDE SEQUENCE [LARGE SCALE GENOMIC DNA]</scope>
</reference>
<dbReference type="GeneID" id="23301119"/>
<dbReference type="RefSeq" id="YP_009118759.1">
    <property type="nucleotide sequence ID" value="NC_025425.1"/>
</dbReference>
<gene>
    <name evidence="1" type="ORF">BN201_0076</name>
</gene>
<proteinExistence type="predicted"/>